<keyword evidence="3" id="KW-1185">Reference proteome</keyword>
<dbReference type="InterPro" id="IPR049709">
    <property type="entry name" value="IniB-like_N"/>
</dbReference>
<evidence type="ECO:0000313" key="3">
    <source>
        <dbReference type="Proteomes" id="UP001595690"/>
    </source>
</evidence>
<accession>A0ABV8C217</accession>
<dbReference type="NCBIfam" id="NF038175">
    <property type="entry name" value="IniB_NTERM"/>
    <property type="match status" value="1"/>
</dbReference>
<evidence type="ECO:0000313" key="2">
    <source>
        <dbReference type="EMBL" id="MFC3896066.1"/>
    </source>
</evidence>
<dbReference type="RefSeq" id="WP_382377593.1">
    <property type="nucleotide sequence ID" value="NZ_JBHRZI010000027.1"/>
</dbReference>
<dbReference type="EMBL" id="JBHRZI010000027">
    <property type="protein sequence ID" value="MFC3896066.1"/>
    <property type="molecule type" value="Genomic_DNA"/>
</dbReference>
<dbReference type="Proteomes" id="UP001595690">
    <property type="component" value="Unassembled WGS sequence"/>
</dbReference>
<feature type="region of interest" description="Disordered" evidence="1">
    <location>
        <begin position="1"/>
        <end position="40"/>
    </location>
</feature>
<protein>
    <submittedName>
        <fullName evidence="2">IniB N-terminal domain-containing protein</fullName>
    </submittedName>
</protein>
<proteinExistence type="predicted"/>
<gene>
    <name evidence="2" type="ORF">ACFOWZ_31710</name>
</gene>
<evidence type="ECO:0000256" key="1">
    <source>
        <dbReference type="SAM" id="MobiDB-lite"/>
    </source>
</evidence>
<organism evidence="2 3">
    <name type="scientific">Lentzea rhizosphaerae</name>
    <dbReference type="NCBI Taxonomy" id="2041025"/>
    <lineage>
        <taxon>Bacteria</taxon>
        <taxon>Bacillati</taxon>
        <taxon>Actinomycetota</taxon>
        <taxon>Actinomycetes</taxon>
        <taxon>Pseudonocardiales</taxon>
        <taxon>Pseudonocardiaceae</taxon>
        <taxon>Lentzea</taxon>
    </lineage>
</organism>
<reference evidence="3" key="1">
    <citation type="journal article" date="2019" name="Int. J. Syst. Evol. Microbiol.">
        <title>The Global Catalogue of Microorganisms (GCM) 10K type strain sequencing project: providing services to taxonomists for standard genome sequencing and annotation.</title>
        <authorList>
            <consortium name="The Broad Institute Genomics Platform"/>
            <consortium name="The Broad Institute Genome Sequencing Center for Infectious Disease"/>
            <person name="Wu L."/>
            <person name="Ma J."/>
        </authorList>
    </citation>
    <scope>NUCLEOTIDE SEQUENCE [LARGE SCALE GENOMIC DNA]</scope>
    <source>
        <strain evidence="3">CGMCC 4.7405</strain>
    </source>
</reference>
<name>A0ABV8C217_9PSEU</name>
<sequence length="352" mass="35126">MIQQGTEQATPQVTQPTTPQAAPQPAAPAPQQAAPQESQPATLHDFTLDLLTDPAAREAFQLDPEGVLHSCGLSDITPADVQEILPLVLDAASVAHVDAVGQVLGTAGDLGVVDQLTAIAGNAAGVTSIADAVALPSVVDDFSGLGDVSNTLDSTVLGTGALSSVTGLVHGTDVLSTATGLVQGTGAVDTVTGLVSGTGAVSTVNGLVSGTGAVDTATGLVHGTDAVNTVTGLVHGTDAVDTVTGLVNGTDVVNTVTGVADVHNVSDVLVKDLDVDTLVKDVADTDTLVKDVVDTDVLVKDTVDVTHNAVHNVGQVGDVHSDLGQVVGDVKIGDIDVLDHVGNGNVLDVLHH</sequence>
<comment type="caution">
    <text evidence="2">The sequence shown here is derived from an EMBL/GenBank/DDBJ whole genome shotgun (WGS) entry which is preliminary data.</text>
</comment>